<dbReference type="InterPro" id="IPR008930">
    <property type="entry name" value="Terpenoid_cyclase/PrenylTrfase"/>
</dbReference>
<name>A0A8T2Q5B0_CERRI</name>
<reference evidence="1" key="1">
    <citation type="submission" date="2021-08" db="EMBL/GenBank/DDBJ databases">
        <title>WGS assembly of Ceratopteris richardii.</title>
        <authorList>
            <person name="Marchant D.B."/>
            <person name="Chen G."/>
            <person name="Jenkins J."/>
            <person name="Shu S."/>
            <person name="Leebens-Mack J."/>
            <person name="Grimwood J."/>
            <person name="Schmutz J."/>
            <person name="Soltis P."/>
            <person name="Soltis D."/>
            <person name="Chen Z.-H."/>
        </authorList>
    </citation>
    <scope>NUCLEOTIDE SEQUENCE</scope>
    <source>
        <strain evidence="1">Whitten #5841</strain>
        <tissue evidence="1">Leaf</tissue>
    </source>
</reference>
<evidence type="ECO:0000313" key="1">
    <source>
        <dbReference type="EMBL" id="KAH7279187.1"/>
    </source>
</evidence>
<dbReference type="AlphaFoldDB" id="A0A8T2Q5B0"/>
<dbReference type="Proteomes" id="UP000825935">
    <property type="component" value="Chromosome 37"/>
</dbReference>
<dbReference type="InterPro" id="IPR036412">
    <property type="entry name" value="HAD-like_sf"/>
</dbReference>
<organism evidence="1 2">
    <name type="scientific">Ceratopteris richardii</name>
    <name type="common">Triangle waterfern</name>
    <dbReference type="NCBI Taxonomy" id="49495"/>
    <lineage>
        <taxon>Eukaryota</taxon>
        <taxon>Viridiplantae</taxon>
        <taxon>Streptophyta</taxon>
        <taxon>Embryophyta</taxon>
        <taxon>Tracheophyta</taxon>
        <taxon>Polypodiopsida</taxon>
        <taxon>Polypodiidae</taxon>
        <taxon>Polypodiales</taxon>
        <taxon>Pteridineae</taxon>
        <taxon>Pteridaceae</taxon>
        <taxon>Parkerioideae</taxon>
        <taxon>Ceratopteris</taxon>
    </lineage>
</organism>
<dbReference type="SUPFAM" id="SSF56784">
    <property type="entry name" value="HAD-like"/>
    <property type="match status" value="1"/>
</dbReference>
<dbReference type="OrthoDB" id="444127at2759"/>
<dbReference type="EMBL" id="CM035442">
    <property type="protein sequence ID" value="KAH7279187.1"/>
    <property type="molecule type" value="Genomic_DNA"/>
</dbReference>
<gene>
    <name evidence="1" type="ORF">KP509_37G009200</name>
</gene>
<keyword evidence="2" id="KW-1185">Reference proteome</keyword>
<accession>A0A8T2Q5B0</accession>
<comment type="caution">
    <text evidence="1">The sequence shown here is derived from an EMBL/GenBank/DDBJ whole genome shotgun (WGS) entry which is preliminary data.</text>
</comment>
<dbReference type="Gene3D" id="3.40.50.1000">
    <property type="entry name" value="HAD superfamily/HAD-like"/>
    <property type="match status" value="1"/>
</dbReference>
<sequence length="626" mass="70374">MTRLHGSASPSWNGCLMVDPIGLLLLEQEAPCIPQKLLRRMMKSQVWQRYERGFISSLDEAANELSRFPYVQRWYQASLGNMKTSLPETLSKTLRLSRSQLTIEPAMAEFLESLCTGVCAKLACVSNLNAEELSFLRCAFPSLFDKFDAIAISGEERVGKDSWKLLRTAMERVGVSDPRQCAYITVAKDMEAVLAARSLGLYAIVLHESSSTSLGKIPFRHLQFDHVLSHILGEIHLQPQHHLQQCRSQIIPDSRSLHVLNPEIAQYRNGLYVWIPSMARSMPKITCLPHSVDVPSCSSHIHSARRFLFREGKECQDFMFYSFTSEGIRIFDNFAQFLIAEAMKDARFLPMNSPPPTGLFCFVGDGYTGLSPQFMKDTVFQTGSDASTYLDIPADLDTTSVGLSVMHAFSKVDMETINLVLDSTLQYLSMDDGIVQVYFDKERPRVDPVVVANVLYLFHLAGRQHDIESSARYVHQVLLHGAYENGTIFYALPECFLFHVSRLVHRFPDHFADNGIRDLLQHRLGQHISNLIGDLANNNLAISLAMSIVACYLCGLNGAQYDLVQTKVLCRLLELQREDGSWNCDPYYRYGSNSVSWIGNEGVTTAFALLAINLHSGSSDWNAKLV</sequence>
<protein>
    <submittedName>
        <fullName evidence="1">Uncharacterized protein</fullName>
    </submittedName>
</protein>
<dbReference type="SUPFAM" id="SSF48239">
    <property type="entry name" value="Terpenoid cyclases/Protein prenyltransferases"/>
    <property type="match status" value="1"/>
</dbReference>
<dbReference type="InterPro" id="IPR023214">
    <property type="entry name" value="HAD_sf"/>
</dbReference>
<evidence type="ECO:0000313" key="2">
    <source>
        <dbReference type="Proteomes" id="UP000825935"/>
    </source>
</evidence>
<proteinExistence type="predicted"/>